<dbReference type="InterPro" id="IPR004827">
    <property type="entry name" value="bZIP"/>
</dbReference>
<evidence type="ECO:0000256" key="5">
    <source>
        <dbReference type="SAM" id="MobiDB-lite"/>
    </source>
</evidence>
<feature type="compositionally biased region" description="Polar residues" evidence="5">
    <location>
        <begin position="175"/>
        <end position="186"/>
    </location>
</feature>
<dbReference type="PANTHER" id="PTHR23351:SF24">
    <property type="entry name" value="ACTIVATING TRANSCRIPTION FACTOR 3-RELATED"/>
    <property type="match status" value="1"/>
</dbReference>
<dbReference type="CDD" id="cd14699">
    <property type="entry name" value="bZIP_Fos_like"/>
    <property type="match status" value="1"/>
</dbReference>
<sequence length="215" mass="24069">MLMRHLPLPLPMDTNSSDERNILSGGATMPVPYHLDESDSESIVSSEDATSYTELMNVPMTNSGAKEEVKLGLRKAIKTRRVAQGLEGLPVIEEKRPKIETLSCEEEERRRIRRERNKVAAFKCRQRRKEHMQKLQDESDELDNENSALETELAALKAQRDQLESMLRKHKCLVNSPSNESASLEQLTDVKSPHGCSAEVKPTTPTSSAADSVKA</sequence>
<evidence type="ECO:0000256" key="4">
    <source>
        <dbReference type="SAM" id="Coils"/>
    </source>
</evidence>
<evidence type="ECO:0000256" key="1">
    <source>
        <dbReference type="ARBA" id="ARBA00023015"/>
    </source>
</evidence>
<feature type="region of interest" description="Disordered" evidence="5">
    <location>
        <begin position="173"/>
        <end position="215"/>
    </location>
</feature>
<evidence type="ECO:0000313" key="8">
    <source>
        <dbReference type="Proteomes" id="UP001159405"/>
    </source>
</evidence>
<organism evidence="7 8">
    <name type="scientific">Porites lobata</name>
    <dbReference type="NCBI Taxonomy" id="104759"/>
    <lineage>
        <taxon>Eukaryota</taxon>
        <taxon>Metazoa</taxon>
        <taxon>Cnidaria</taxon>
        <taxon>Anthozoa</taxon>
        <taxon>Hexacorallia</taxon>
        <taxon>Scleractinia</taxon>
        <taxon>Fungiina</taxon>
        <taxon>Poritidae</taxon>
        <taxon>Porites</taxon>
    </lineage>
</organism>
<dbReference type="SUPFAM" id="SSF57959">
    <property type="entry name" value="Leucine zipper domain"/>
    <property type="match status" value="1"/>
</dbReference>
<keyword evidence="4" id="KW-0175">Coiled coil</keyword>
<keyword evidence="1" id="KW-0805">Transcription regulation</keyword>
<proteinExistence type="predicted"/>
<keyword evidence="8" id="KW-1185">Reference proteome</keyword>
<dbReference type="SMART" id="SM00338">
    <property type="entry name" value="BRLZ"/>
    <property type="match status" value="1"/>
</dbReference>
<evidence type="ECO:0000256" key="3">
    <source>
        <dbReference type="ARBA" id="ARBA00023163"/>
    </source>
</evidence>
<dbReference type="InterPro" id="IPR000837">
    <property type="entry name" value="AP-1"/>
</dbReference>
<feature type="coiled-coil region" evidence="4">
    <location>
        <begin position="125"/>
        <end position="173"/>
    </location>
</feature>
<comment type="caution">
    <text evidence="7">The sequence shown here is derived from an EMBL/GenBank/DDBJ whole genome shotgun (WGS) entry which is preliminary data.</text>
</comment>
<keyword evidence="3" id="KW-0804">Transcription</keyword>
<accession>A0ABN8PC36</accession>
<protein>
    <recommendedName>
        <fullName evidence="6">BZIP domain-containing protein</fullName>
    </recommendedName>
</protein>
<gene>
    <name evidence="7" type="ORF">PLOB_00041518</name>
</gene>
<dbReference type="PRINTS" id="PR00042">
    <property type="entry name" value="LEUZIPPRFOS"/>
</dbReference>
<dbReference type="PROSITE" id="PS50217">
    <property type="entry name" value="BZIP"/>
    <property type="match status" value="1"/>
</dbReference>
<evidence type="ECO:0000313" key="7">
    <source>
        <dbReference type="EMBL" id="CAH3140676.1"/>
    </source>
</evidence>
<keyword evidence="2" id="KW-0238">DNA-binding</keyword>
<dbReference type="PANTHER" id="PTHR23351">
    <property type="entry name" value="FOS TRANSCRIPTION FACTOR-RELATED"/>
    <property type="match status" value="1"/>
</dbReference>
<dbReference type="EMBL" id="CALNXK010000065">
    <property type="protein sequence ID" value="CAH3140676.1"/>
    <property type="molecule type" value="Genomic_DNA"/>
</dbReference>
<evidence type="ECO:0000259" key="6">
    <source>
        <dbReference type="PROSITE" id="PS50217"/>
    </source>
</evidence>
<dbReference type="InterPro" id="IPR046347">
    <property type="entry name" value="bZIP_sf"/>
</dbReference>
<dbReference type="Proteomes" id="UP001159405">
    <property type="component" value="Unassembled WGS sequence"/>
</dbReference>
<evidence type="ECO:0000256" key="2">
    <source>
        <dbReference type="ARBA" id="ARBA00023125"/>
    </source>
</evidence>
<dbReference type="Gene3D" id="1.20.5.170">
    <property type="match status" value="1"/>
</dbReference>
<name>A0ABN8PC36_9CNID</name>
<feature type="domain" description="BZIP" evidence="6">
    <location>
        <begin position="107"/>
        <end position="170"/>
    </location>
</feature>
<reference evidence="7 8" key="1">
    <citation type="submission" date="2022-05" db="EMBL/GenBank/DDBJ databases">
        <authorList>
            <consortium name="Genoscope - CEA"/>
            <person name="William W."/>
        </authorList>
    </citation>
    <scope>NUCLEOTIDE SEQUENCE [LARGE SCALE GENOMIC DNA]</scope>
</reference>
<dbReference type="Pfam" id="PF00170">
    <property type="entry name" value="bZIP_1"/>
    <property type="match status" value="1"/>
</dbReference>
<feature type="compositionally biased region" description="Polar residues" evidence="5">
    <location>
        <begin position="203"/>
        <end position="215"/>
    </location>
</feature>
<dbReference type="PROSITE" id="PS00036">
    <property type="entry name" value="BZIP_BASIC"/>
    <property type="match status" value="1"/>
</dbReference>